<accession>A0A5B7HG16</accession>
<keyword evidence="3" id="KW-1185">Reference proteome</keyword>
<reference evidence="2 3" key="1">
    <citation type="submission" date="2019-05" db="EMBL/GenBank/DDBJ databases">
        <title>Another draft genome of Portunus trituberculatus and its Hox gene families provides insights of decapod evolution.</title>
        <authorList>
            <person name="Jeong J.-H."/>
            <person name="Song I."/>
            <person name="Kim S."/>
            <person name="Choi T."/>
            <person name="Kim D."/>
            <person name="Ryu S."/>
            <person name="Kim W."/>
        </authorList>
    </citation>
    <scope>NUCLEOTIDE SEQUENCE [LARGE SCALE GENOMIC DNA]</scope>
    <source>
        <tissue evidence="2">Muscle</tissue>
    </source>
</reference>
<organism evidence="2 3">
    <name type="scientific">Portunus trituberculatus</name>
    <name type="common">Swimming crab</name>
    <name type="synonym">Neptunus trituberculatus</name>
    <dbReference type="NCBI Taxonomy" id="210409"/>
    <lineage>
        <taxon>Eukaryota</taxon>
        <taxon>Metazoa</taxon>
        <taxon>Ecdysozoa</taxon>
        <taxon>Arthropoda</taxon>
        <taxon>Crustacea</taxon>
        <taxon>Multicrustacea</taxon>
        <taxon>Malacostraca</taxon>
        <taxon>Eumalacostraca</taxon>
        <taxon>Eucarida</taxon>
        <taxon>Decapoda</taxon>
        <taxon>Pleocyemata</taxon>
        <taxon>Brachyura</taxon>
        <taxon>Eubrachyura</taxon>
        <taxon>Portunoidea</taxon>
        <taxon>Portunidae</taxon>
        <taxon>Portuninae</taxon>
        <taxon>Portunus</taxon>
    </lineage>
</organism>
<dbReference type="EMBL" id="VSRR010033441">
    <property type="protein sequence ID" value="MPC71711.1"/>
    <property type="molecule type" value="Genomic_DNA"/>
</dbReference>
<dbReference type="AlphaFoldDB" id="A0A5B7HG16"/>
<feature type="compositionally biased region" description="Basic and acidic residues" evidence="1">
    <location>
        <begin position="15"/>
        <end position="36"/>
    </location>
</feature>
<evidence type="ECO:0000256" key="1">
    <source>
        <dbReference type="SAM" id="MobiDB-lite"/>
    </source>
</evidence>
<gene>
    <name evidence="2" type="ORF">E2C01_065997</name>
</gene>
<name>A0A5B7HG16_PORTR</name>
<comment type="caution">
    <text evidence="2">The sequence shown here is derived from an EMBL/GenBank/DDBJ whole genome shotgun (WGS) entry which is preliminary data.</text>
</comment>
<sequence>MLVLALYGLSLPEEDKQISQAARDDSVGDDPRDEWRGTVVDPPTGQLSSKFEVADVEPTSVFPYKD</sequence>
<proteinExistence type="predicted"/>
<dbReference type="Proteomes" id="UP000324222">
    <property type="component" value="Unassembled WGS sequence"/>
</dbReference>
<evidence type="ECO:0000313" key="3">
    <source>
        <dbReference type="Proteomes" id="UP000324222"/>
    </source>
</evidence>
<feature type="region of interest" description="Disordered" evidence="1">
    <location>
        <begin position="15"/>
        <end position="48"/>
    </location>
</feature>
<evidence type="ECO:0000313" key="2">
    <source>
        <dbReference type="EMBL" id="MPC71711.1"/>
    </source>
</evidence>
<protein>
    <submittedName>
        <fullName evidence="2">Uncharacterized protein</fullName>
    </submittedName>
</protein>